<evidence type="ECO:0000256" key="3">
    <source>
        <dbReference type="PROSITE-ProRule" id="PRU00221"/>
    </source>
</evidence>
<evidence type="ECO:0000313" key="4">
    <source>
        <dbReference type="EMBL" id="GAV50421.1"/>
    </source>
</evidence>
<dbReference type="InterPro" id="IPR015943">
    <property type="entry name" value="WD40/YVTN_repeat-like_dom_sf"/>
</dbReference>
<dbReference type="Pfam" id="PF00400">
    <property type="entry name" value="WD40"/>
    <property type="match status" value="4"/>
</dbReference>
<dbReference type="SUPFAM" id="SSF50978">
    <property type="entry name" value="WD40 repeat-like"/>
    <property type="match status" value="1"/>
</dbReference>
<reference evidence="4 5" key="1">
    <citation type="submission" date="2016-08" db="EMBL/GenBank/DDBJ databases">
        <title>Draft genome sequence of allopolyploid Zygosaccharomyces rouxii.</title>
        <authorList>
            <person name="Watanabe J."/>
            <person name="Uehara K."/>
            <person name="Mogi Y."/>
            <person name="Tsukioka Y."/>
        </authorList>
    </citation>
    <scope>NUCLEOTIDE SEQUENCE [LARGE SCALE GENOMIC DNA]</scope>
    <source>
        <strain evidence="4 5">NBRC 110957</strain>
    </source>
</reference>
<proteinExistence type="predicted"/>
<accession>A0A1Q3A3X6</accession>
<feature type="repeat" description="WD" evidence="3">
    <location>
        <begin position="137"/>
        <end position="179"/>
    </location>
</feature>
<gene>
    <name evidence="4" type="ORF">ZYGR_0U02770</name>
</gene>
<name>A0A1Q3A3X6_ZYGRO</name>
<dbReference type="GO" id="GO:0042393">
    <property type="term" value="F:histone binding"/>
    <property type="evidence" value="ECO:0007669"/>
    <property type="project" value="TreeGrafter"/>
</dbReference>
<dbReference type="EMBL" id="BDGX01000021">
    <property type="protein sequence ID" value="GAV50421.1"/>
    <property type="molecule type" value="Genomic_DNA"/>
</dbReference>
<protein>
    <submittedName>
        <fullName evidence="4">Uncharacterized protein</fullName>
    </submittedName>
</protein>
<dbReference type="InterPro" id="IPR036322">
    <property type="entry name" value="WD40_repeat_dom_sf"/>
</dbReference>
<dbReference type="InterPro" id="IPR019775">
    <property type="entry name" value="WD40_repeat_CS"/>
</dbReference>
<dbReference type="Gene3D" id="2.130.10.10">
    <property type="entry name" value="YVTN repeat-like/Quinoprotein amine dehydrogenase"/>
    <property type="match status" value="1"/>
</dbReference>
<dbReference type="SMART" id="SM00320">
    <property type="entry name" value="WD40"/>
    <property type="match status" value="6"/>
</dbReference>
<evidence type="ECO:0000256" key="1">
    <source>
        <dbReference type="ARBA" id="ARBA00022574"/>
    </source>
</evidence>
<dbReference type="OrthoDB" id="674604at2759"/>
<evidence type="ECO:0000256" key="2">
    <source>
        <dbReference type="ARBA" id="ARBA00022737"/>
    </source>
</evidence>
<dbReference type="CDD" id="cd00200">
    <property type="entry name" value="WD40"/>
    <property type="match status" value="1"/>
</dbReference>
<dbReference type="PROSITE" id="PS00678">
    <property type="entry name" value="WD_REPEATS_1"/>
    <property type="match status" value="1"/>
</dbReference>
<dbReference type="PROSITE" id="PS50082">
    <property type="entry name" value="WD_REPEATS_2"/>
    <property type="match status" value="3"/>
</dbReference>
<comment type="caution">
    <text evidence="4">The sequence shown here is derived from an EMBL/GenBank/DDBJ whole genome shotgun (WGS) entry which is preliminary data.</text>
</comment>
<dbReference type="PROSITE" id="PS50294">
    <property type="entry name" value="WD_REPEATS_REGION"/>
    <property type="match status" value="1"/>
</dbReference>
<evidence type="ECO:0000313" key="5">
    <source>
        <dbReference type="Proteomes" id="UP000187013"/>
    </source>
</evidence>
<keyword evidence="1 3" id="KW-0853">WD repeat</keyword>
<organism evidence="4 5">
    <name type="scientific">Zygosaccharomyces rouxii</name>
    <dbReference type="NCBI Taxonomy" id="4956"/>
    <lineage>
        <taxon>Eukaryota</taxon>
        <taxon>Fungi</taxon>
        <taxon>Dikarya</taxon>
        <taxon>Ascomycota</taxon>
        <taxon>Saccharomycotina</taxon>
        <taxon>Saccharomycetes</taxon>
        <taxon>Saccharomycetales</taxon>
        <taxon>Saccharomycetaceae</taxon>
        <taxon>Zygosaccharomyces</taxon>
    </lineage>
</organism>
<dbReference type="InterPro" id="IPR020472">
    <property type="entry name" value="WD40_PAC1"/>
</dbReference>
<dbReference type="AlphaFoldDB" id="A0A1Q3A3X6"/>
<dbReference type="GO" id="GO:0048188">
    <property type="term" value="C:Set1C/COMPASS complex"/>
    <property type="evidence" value="ECO:0007669"/>
    <property type="project" value="TreeGrafter"/>
</dbReference>
<dbReference type="PRINTS" id="PR00320">
    <property type="entry name" value="GPROTEINBRPT"/>
</dbReference>
<dbReference type="PANTHER" id="PTHR22847:SF637">
    <property type="entry name" value="WD REPEAT DOMAIN 5B"/>
    <property type="match status" value="1"/>
</dbReference>
<dbReference type="eggNOG" id="KOG0266">
    <property type="taxonomic scope" value="Eukaryota"/>
</dbReference>
<feature type="repeat" description="WD" evidence="3">
    <location>
        <begin position="95"/>
        <end position="136"/>
    </location>
</feature>
<dbReference type="InterPro" id="IPR001680">
    <property type="entry name" value="WD40_rpt"/>
</dbReference>
<keyword evidence="2" id="KW-0677">Repeat</keyword>
<dbReference type="Proteomes" id="UP000187013">
    <property type="component" value="Unassembled WGS sequence"/>
</dbReference>
<dbReference type="PANTHER" id="PTHR22847">
    <property type="entry name" value="WD40 REPEAT PROTEIN"/>
    <property type="match status" value="1"/>
</dbReference>
<feature type="repeat" description="WD" evidence="3">
    <location>
        <begin position="195"/>
        <end position="229"/>
    </location>
</feature>
<sequence length="319" mass="35114">MFEIKFRIPIPVQDGNQLCCSKFAPNGKSIAIGIGDHVLVYDLETPPAPPRIVLTQHSKPISEICWSPDGQCIATASDNFTVGITHLSYGPLHRLVSHTAPVVSLAFNPKGNLLCSSSMDESIKIWDVLNGSLMRTIAAHSESVVSVDIPQLDSTILSSGSYDGLIRVFDMASGHCLKTLTYDKDWQSETGVVPISQVKFSQNARYLLVKSLDGIVKIWDCIRGDVVRTFKIEPSQERQLQRSCGMDFLYPSDGSAPIVVSGYEDGKIYCWDSATKKLLQLIDGETHSGNPVMSIHCYGETMCSLSLNGDCYAWKWTCK</sequence>